<proteinExistence type="predicted"/>
<reference evidence="1 2" key="1">
    <citation type="submission" date="2015-07" db="EMBL/GenBank/DDBJ databases">
        <title>The genome of the fungus Escovopsis weberi, a specialized disease agent of ant agriculture.</title>
        <authorList>
            <person name="de Man T.J."/>
            <person name="Stajich J.E."/>
            <person name="Kubicek C.P."/>
            <person name="Chenthamara K."/>
            <person name="Atanasova L."/>
            <person name="Druzhinina I.S."/>
            <person name="Birnbaum S."/>
            <person name="Barribeau S.M."/>
            <person name="Teiling C."/>
            <person name="Suen G."/>
            <person name="Currie C."/>
            <person name="Gerardo N.M."/>
        </authorList>
    </citation>
    <scope>NUCLEOTIDE SEQUENCE [LARGE SCALE GENOMIC DNA]</scope>
</reference>
<dbReference type="EMBL" id="LGSR01000011">
    <property type="protein sequence ID" value="KOS21325.1"/>
    <property type="molecule type" value="Genomic_DNA"/>
</dbReference>
<evidence type="ECO:0008006" key="3">
    <source>
        <dbReference type="Google" id="ProtNLM"/>
    </source>
</evidence>
<dbReference type="Proteomes" id="UP000053831">
    <property type="component" value="Unassembled WGS sequence"/>
</dbReference>
<name>A0A0M9VVT3_ESCWE</name>
<protein>
    <recommendedName>
        <fullName evidence="3">N-acetyltransferase domain-containing protein</fullName>
    </recommendedName>
</protein>
<dbReference type="AlphaFoldDB" id="A0A0M9VVT3"/>
<sequence length="209" mass="23425">MYLVRHQIESGHSLGVFDSEYVLKRDESVAEGGKLYWDLDDPSADGDKLLEQMDFPLVSVALAYDGINPLDPQRMAGLMACLPAFSAIYRTLTTLDKRDPESWKPKAAGEVLVRNATSTRHEYEGQGVMKNMARAMMFAAAEKGFRGIEIVCLSDAVTHVWSHPPEPFRGEIVCQFHTATFEEQDEEGNLTNPFHPASQMATKVYCHLR</sequence>
<dbReference type="OrthoDB" id="5169850at2759"/>
<accession>A0A0M9VVT3</accession>
<organism evidence="1 2">
    <name type="scientific">Escovopsis weberi</name>
    <dbReference type="NCBI Taxonomy" id="150374"/>
    <lineage>
        <taxon>Eukaryota</taxon>
        <taxon>Fungi</taxon>
        <taxon>Dikarya</taxon>
        <taxon>Ascomycota</taxon>
        <taxon>Pezizomycotina</taxon>
        <taxon>Sordariomycetes</taxon>
        <taxon>Hypocreomycetidae</taxon>
        <taxon>Hypocreales</taxon>
        <taxon>Hypocreaceae</taxon>
        <taxon>Escovopsis</taxon>
    </lineage>
</organism>
<gene>
    <name evidence="1" type="ORF">ESCO_006784</name>
</gene>
<evidence type="ECO:0000313" key="2">
    <source>
        <dbReference type="Proteomes" id="UP000053831"/>
    </source>
</evidence>
<keyword evidence="2" id="KW-1185">Reference proteome</keyword>
<comment type="caution">
    <text evidence="1">The sequence shown here is derived from an EMBL/GenBank/DDBJ whole genome shotgun (WGS) entry which is preliminary data.</text>
</comment>
<evidence type="ECO:0000313" key="1">
    <source>
        <dbReference type="EMBL" id="KOS21325.1"/>
    </source>
</evidence>